<dbReference type="InterPro" id="IPR058240">
    <property type="entry name" value="rSAM_sf"/>
</dbReference>
<name>A0AA96ZVU1_9EURY</name>
<sequence length="331" mass="37341">MEKYEKNDMSQEMKRKISEHPCYSGEAQHKFGRLHLAVAPKCNIECNYCDRKFDCVNESRPGVTSVVLSPKDALAWTDQVLAQHPFIHVVGIAGPGDPLANEETFETFRLIREKYPDLTLCVSTNGLMLEDRFSDLLKYNVETLTVTMNSMDPDIQMQIVDHIVYNKKHYHGREAAEILIEKQISGIQKAVDAGLAVKINTVLIPGINDNHILDMAQKFHDMGVYIMNIMPLINQAKFKDRRPPTDAERNTLQNACLPYVKQMKHCRQCRSDAYGLLGQDLSLLSKTRGDELRSASKAKRTPQLIDLSGDVKSSGSAELKHENMPAKNALK</sequence>
<evidence type="ECO:0000256" key="11">
    <source>
        <dbReference type="SAM" id="MobiDB-lite"/>
    </source>
</evidence>
<keyword evidence="7" id="KW-0408">Iron</keyword>
<evidence type="ECO:0000256" key="1">
    <source>
        <dbReference type="ARBA" id="ARBA00001966"/>
    </source>
</evidence>
<keyword evidence="10 13" id="KW-0456">Lyase</keyword>
<accession>A0AA96ZVU1</accession>
<gene>
    <name evidence="13" type="primary">nifB</name>
    <name evidence="13" type="ORF">MsAm2_10520</name>
</gene>
<dbReference type="SFLD" id="SFLDF00281">
    <property type="entry name" value="FeMo_cofactor_biosynthesis_pro"/>
    <property type="match status" value="1"/>
</dbReference>
<evidence type="ECO:0000256" key="8">
    <source>
        <dbReference type="ARBA" id="ARBA00023014"/>
    </source>
</evidence>
<comment type="similarity">
    <text evidence="3">Belongs to the radical SAM superfamily. NifB family.</text>
</comment>
<evidence type="ECO:0000313" key="14">
    <source>
        <dbReference type="Proteomes" id="UP001304970"/>
    </source>
</evidence>
<proteinExistence type="inferred from homology"/>
<keyword evidence="6" id="KW-0479">Metal-binding</keyword>
<keyword evidence="9" id="KW-0535">Nitrogen fixation</keyword>
<dbReference type="Gene3D" id="3.20.20.70">
    <property type="entry name" value="Aldolase class I"/>
    <property type="match status" value="1"/>
</dbReference>
<dbReference type="PROSITE" id="PS51918">
    <property type="entry name" value="RADICAL_SAM"/>
    <property type="match status" value="1"/>
</dbReference>
<dbReference type="InterPro" id="IPR013785">
    <property type="entry name" value="Aldolase_TIM"/>
</dbReference>
<dbReference type="EC" id="4.-.-.-" evidence="13"/>
<evidence type="ECO:0000313" key="13">
    <source>
        <dbReference type="EMBL" id="WNY27260.1"/>
    </source>
</evidence>
<keyword evidence="4" id="KW-0004">4Fe-4S</keyword>
<dbReference type="CDD" id="cd01335">
    <property type="entry name" value="Radical_SAM"/>
    <property type="match status" value="1"/>
</dbReference>
<evidence type="ECO:0000256" key="6">
    <source>
        <dbReference type="ARBA" id="ARBA00022723"/>
    </source>
</evidence>
<dbReference type="SUPFAM" id="SSF102114">
    <property type="entry name" value="Radical SAM enzymes"/>
    <property type="match status" value="1"/>
</dbReference>
<evidence type="ECO:0000256" key="3">
    <source>
        <dbReference type="ARBA" id="ARBA00006804"/>
    </source>
</evidence>
<dbReference type="RefSeq" id="WP_338097233.1">
    <property type="nucleotide sequence ID" value="NZ_CP131061.1"/>
</dbReference>
<evidence type="ECO:0000256" key="9">
    <source>
        <dbReference type="ARBA" id="ARBA00023231"/>
    </source>
</evidence>
<keyword evidence="8" id="KW-0411">Iron-sulfur</keyword>
<organism evidence="13 14">
    <name type="scientific">Methanolapillus ohkumae</name>
    <dbReference type="NCBI Taxonomy" id="3028298"/>
    <lineage>
        <taxon>Archaea</taxon>
        <taxon>Methanobacteriati</taxon>
        <taxon>Methanobacteriota</taxon>
        <taxon>Stenosarchaea group</taxon>
        <taxon>Methanomicrobia</taxon>
        <taxon>Methanosarcinales</taxon>
        <taxon>Methanosarcinaceae</taxon>
        <taxon>Methanolapillus</taxon>
    </lineage>
</organism>
<dbReference type="AlphaFoldDB" id="A0AA96ZVU1"/>
<dbReference type="NCBIfam" id="TIGR01290">
    <property type="entry name" value="nifB"/>
    <property type="match status" value="1"/>
</dbReference>
<dbReference type="Pfam" id="PF04055">
    <property type="entry name" value="Radical_SAM"/>
    <property type="match status" value="1"/>
</dbReference>
<evidence type="ECO:0000256" key="4">
    <source>
        <dbReference type="ARBA" id="ARBA00022485"/>
    </source>
</evidence>
<dbReference type="InterPro" id="IPR007197">
    <property type="entry name" value="rSAM"/>
</dbReference>
<evidence type="ECO:0000256" key="10">
    <source>
        <dbReference type="ARBA" id="ARBA00023239"/>
    </source>
</evidence>
<evidence type="ECO:0000256" key="5">
    <source>
        <dbReference type="ARBA" id="ARBA00022691"/>
    </source>
</evidence>
<evidence type="ECO:0000259" key="12">
    <source>
        <dbReference type="PROSITE" id="PS51918"/>
    </source>
</evidence>
<keyword evidence="14" id="KW-1185">Reference proteome</keyword>
<dbReference type="SFLD" id="SFLDG01067">
    <property type="entry name" value="SPASM/twitch_domain_containing"/>
    <property type="match status" value="1"/>
</dbReference>
<reference evidence="13 14" key="1">
    <citation type="submission" date="2023-07" db="EMBL/GenBank/DDBJ databases">
        <title>Closed genome sequence of Methanosarcinaceae archaeon Am2.</title>
        <authorList>
            <person name="Poehlein A."/>
            <person name="Protasov E."/>
            <person name="Platt K."/>
            <person name="Reeh H."/>
            <person name="Daniel R."/>
            <person name="Brune A."/>
        </authorList>
    </citation>
    <scope>NUCLEOTIDE SEQUENCE [LARGE SCALE GENOMIC DNA]</scope>
    <source>
        <strain evidence="13 14">Am2</strain>
    </source>
</reference>
<dbReference type="GeneID" id="89228470"/>
<protein>
    <submittedName>
        <fullName evidence="13">FeMo cofactor biosynthesis protein NifB</fullName>
        <ecNumber evidence="13">4.-.-.-</ecNumber>
    </submittedName>
</protein>
<dbReference type="EMBL" id="CP131061">
    <property type="protein sequence ID" value="WNY27260.1"/>
    <property type="molecule type" value="Genomic_DNA"/>
</dbReference>
<dbReference type="SFLD" id="SFLDS00029">
    <property type="entry name" value="Radical_SAM"/>
    <property type="match status" value="1"/>
</dbReference>
<dbReference type="SFLD" id="SFLDG01068">
    <property type="entry name" value="FeMo_cofactor_biosynthesis_pro"/>
    <property type="match status" value="1"/>
</dbReference>
<dbReference type="GO" id="GO:0046872">
    <property type="term" value="F:metal ion binding"/>
    <property type="evidence" value="ECO:0007669"/>
    <property type="project" value="UniProtKB-KW"/>
</dbReference>
<feature type="domain" description="Radical SAM core" evidence="12">
    <location>
        <begin position="28"/>
        <end position="272"/>
    </location>
</feature>
<comment type="pathway">
    <text evidence="2">Cofactor biosynthesis; Fe-Mo cofactor biosynthesis.</text>
</comment>
<dbReference type="GO" id="GO:0016829">
    <property type="term" value="F:lyase activity"/>
    <property type="evidence" value="ECO:0007669"/>
    <property type="project" value="UniProtKB-KW"/>
</dbReference>
<dbReference type="GO" id="GO:0051539">
    <property type="term" value="F:4 iron, 4 sulfur cluster binding"/>
    <property type="evidence" value="ECO:0007669"/>
    <property type="project" value="UniProtKB-KW"/>
</dbReference>
<dbReference type="InterPro" id="IPR005980">
    <property type="entry name" value="Nase_CF_NifB"/>
</dbReference>
<evidence type="ECO:0000256" key="2">
    <source>
        <dbReference type="ARBA" id="ARBA00005155"/>
    </source>
</evidence>
<keyword evidence="5" id="KW-0949">S-adenosyl-L-methionine</keyword>
<dbReference type="PANTHER" id="PTHR43787">
    <property type="entry name" value="FEMO COFACTOR BIOSYNTHESIS PROTEIN NIFB-RELATED"/>
    <property type="match status" value="1"/>
</dbReference>
<dbReference type="PANTHER" id="PTHR43787:SF13">
    <property type="entry name" value="FEMO COFACTOR BIOSYNTHESIS PROTEIN NIFB"/>
    <property type="match status" value="1"/>
</dbReference>
<comment type="cofactor">
    <cofactor evidence="1">
        <name>[4Fe-4S] cluster</name>
        <dbReference type="ChEBI" id="CHEBI:49883"/>
    </cofactor>
</comment>
<dbReference type="Proteomes" id="UP001304970">
    <property type="component" value="Chromosome"/>
</dbReference>
<feature type="region of interest" description="Disordered" evidence="11">
    <location>
        <begin position="290"/>
        <end position="331"/>
    </location>
</feature>
<evidence type="ECO:0000256" key="7">
    <source>
        <dbReference type="ARBA" id="ARBA00023004"/>
    </source>
</evidence>